<reference evidence="12 13" key="1">
    <citation type="submission" date="2020-07" db="EMBL/GenBank/DDBJ databases">
        <title>Halosimplex pelagicum sp. nov. and Halosimplex rubrum sp. nov., isolated from salted brown alga Laminaria, and emended description of the genus Halosimplex.</title>
        <authorList>
            <person name="Cui H."/>
        </authorList>
    </citation>
    <scope>NUCLEOTIDE SEQUENCE [LARGE SCALE GENOMIC DNA]</scope>
    <source>
        <strain evidence="12 13">R27</strain>
    </source>
</reference>
<dbReference type="Pfam" id="PF00664">
    <property type="entry name" value="ABC_membrane"/>
    <property type="match status" value="1"/>
</dbReference>
<dbReference type="SUPFAM" id="SSF90123">
    <property type="entry name" value="ABC transporter transmembrane region"/>
    <property type="match status" value="1"/>
</dbReference>
<evidence type="ECO:0000259" key="10">
    <source>
        <dbReference type="PROSITE" id="PS50893"/>
    </source>
</evidence>
<dbReference type="PROSITE" id="PS00211">
    <property type="entry name" value="ABC_TRANSPORTER_1"/>
    <property type="match status" value="1"/>
</dbReference>
<feature type="domain" description="ABC transporter" evidence="10">
    <location>
        <begin position="379"/>
        <end position="614"/>
    </location>
</feature>
<organism evidence="12 13">
    <name type="scientific">Halosimplex rubrum</name>
    <dbReference type="NCBI Taxonomy" id="869889"/>
    <lineage>
        <taxon>Archaea</taxon>
        <taxon>Methanobacteriati</taxon>
        <taxon>Methanobacteriota</taxon>
        <taxon>Stenosarchaea group</taxon>
        <taxon>Halobacteria</taxon>
        <taxon>Halobacteriales</taxon>
        <taxon>Haloarculaceae</taxon>
        <taxon>Halosimplex</taxon>
    </lineage>
</organism>
<dbReference type="RefSeq" id="WP_179910251.1">
    <property type="nucleotide sequence ID" value="NZ_CP058910.1"/>
</dbReference>
<proteinExistence type="predicted"/>
<evidence type="ECO:0000259" key="11">
    <source>
        <dbReference type="PROSITE" id="PS50929"/>
    </source>
</evidence>
<dbReference type="InterPro" id="IPR011527">
    <property type="entry name" value="ABC1_TM_dom"/>
</dbReference>
<evidence type="ECO:0000256" key="6">
    <source>
        <dbReference type="ARBA" id="ARBA00022840"/>
    </source>
</evidence>
<dbReference type="InterPro" id="IPR003593">
    <property type="entry name" value="AAA+_ATPase"/>
</dbReference>
<protein>
    <submittedName>
        <fullName evidence="12">ABC transporter ATP-binding protein</fullName>
    </submittedName>
</protein>
<feature type="transmembrane region" description="Helical" evidence="9">
    <location>
        <begin position="56"/>
        <end position="75"/>
    </location>
</feature>
<keyword evidence="5" id="KW-0547">Nucleotide-binding</keyword>
<dbReference type="SMART" id="SM00382">
    <property type="entry name" value="AAA"/>
    <property type="match status" value="1"/>
</dbReference>
<dbReference type="InterPro" id="IPR027417">
    <property type="entry name" value="P-loop_NTPase"/>
</dbReference>
<keyword evidence="13" id="KW-1185">Reference proteome</keyword>
<dbReference type="Gene3D" id="1.20.1560.10">
    <property type="entry name" value="ABC transporter type 1, transmembrane domain"/>
    <property type="match status" value="1"/>
</dbReference>
<evidence type="ECO:0000256" key="1">
    <source>
        <dbReference type="ARBA" id="ARBA00004651"/>
    </source>
</evidence>
<dbReference type="PANTHER" id="PTHR24221:SF654">
    <property type="entry name" value="ATP-BINDING CASSETTE SUB-FAMILY B MEMBER 6"/>
    <property type="match status" value="1"/>
</dbReference>
<dbReference type="GO" id="GO:0016887">
    <property type="term" value="F:ATP hydrolysis activity"/>
    <property type="evidence" value="ECO:0007669"/>
    <property type="project" value="InterPro"/>
</dbReference>
<evidence type="ECO:0000256" key="2">
    <source>
        <dbReference type="ARBA" id="ARBA00022448"/>
    </source>
</evidence>
<keyword evidence="4 9" id="KW-0812">Transmembrane</keyword>
<dbReference type="PROSITE" id="PS50893">
    <property type="entry name" value="ABC_TRANSPORTER_2"/>
    <property type="match status" value="1"/>
</dbReference>
<dbReference type="InterPro" id="IPR017871">
    <property type="entry name" value="ABC_transporter-like_CS"/>
</dbReference>
<keyword evidence="6 12" id="KW-0067">ATP-binding</keyword>
<evidence type="ECO:0000256" key="7">
    <source>
        <dbReference type="ARBA" id="ARBA00022989"/>
    </source>
</evidence>
<dbReference type="SUPFAM" id="SSF52540">
    <property type="entry name" value="P-loop containing nucleoside triphosphate hydrolases"/>
    <property type="match status" value="1"/>
</dbReference>
<dbReference type="KEGG" id="hrr:HZS55_02875"/>
<dbReference type="GO" id="GO:0005886">
    <property type="term" value="C:plasma membrane"/>
    <property type="evidence" value="ECO:0007669"/>
    <property type="project" value="UniProtKB-SubCell"/>
</dbReference>
<sequence length="636" mass="69575">MGVNAEGSSEPVPGDGAGDDSRHPVVWLFDEYARPYWKSFAGGLALSTSEQFPSRLQTVLIGVAIDAVLLGSGPFRLPLVPDAWLPTRQGAQLRLSLALLFGSFAAVAVLNFTSRRVLGRFTQAFQHEVRTEVFDTVQRLEMEYFDSHDTGEVMSVLNDDVQELQSLVGGVLARGLSLVTVAVASYAYLLWLNWQLAIVLSFVPVVLFGMSYGFSRWIEPKQLAVRERVGDLNSRLNNNIDGVSVIKAFGTESTERERVRDASRDHRAAQWDAHWASATMDPVTRAVSQLARVLTLVLGGVWVISGPPLFFTGVLTPGALYVFYRYVGSLMVAMQGVAEVVDAYQTGKAAATRLQGVVEHDAVVDRPDTRELADPDGAVTYDDVTFTYPSRDEPTLSNVSFDADPGETVGIVGPTGAGKSTVLKLLLRYYDADRGTIGVDGTDVRDVTVESLRDSIGYVSQDPFLFYGTVRENVAYARPEAADEAVVEAAKLAGAHEFVVDLPEEYDTMVGERGVKLSGGQRQRIAIARAILRDPAILVLDEATSHVDNETEVLIQRTLDELAADRTTFVVAHRLSTVRDADRILVVDDGEIAERGTHEQLLERDGLYANLWHVQVGDVTALPDAFLERVRRGESA</sequence>
<evidence type="ECO:0000256" key="8">
    <source>
        <dbReference type="ARBA" id="ARBA00023136"/>
    </source>
</evidence>
<keyword evidence="7 9" id="KW-1133">Transmembrane helix</keyword>
<dbReference type="GO" id="GO:0140359">
    <property type="term" value="F:ABC-type transporter activity"/>
    <property type="evidence" value="ECO:0007669"/>
    <property type="project" value="InterPro"/>
</dbReference>
<dbReference type="Proteomes" id="UP000509667">
    <property type="component" value="Chromosome"/>
</dbReference>
<evidence type="ECO:0000256" key="4">
    <source>
        <dbReference type="ARBA" id="ARBA00022692"/>
    </source>
</evidence>
<evidence type="ECO:0000256" key="9">
    <source>
        <dbReference type="SAM" id="Phobius"/>
    </source>
</evidence>
<feature type="transmembrane region" description="Helical" evidence="9">
    <location>
        <begin position="290"/>
        <end position="311"/>
    </location>
</feature>
<dbReference type="AlphaFoldDB" id="A0A7D5T3R0"/>
<dbReference type="PANTHER" id="PTHR24221">
    <property type="entry name" value="ATP-BINDING CASSETTE SUB-FAMILY B"/>
    <property type="match status" value="1"/>
</dbReference>
<evidence type="ECO:0000256" key="3">
    <source>
        <dbReference type="ARBA" id="ARBA00022475"/>
    </source>
</evidence>
<gene>
    <name evidence="12" type="ORF">HZS55_02875</name>
</gene>
<dbReference type="Gene3D" id="3.40.50.300">
    <property type="entry name" value="P-loop containing nucleotide triphosphate hydrolases"/>
    <property type="match status" value="1"/>
</dbReference>
<dbReference type="GO" id="GO:0005524">
    <property type="term" value="F:ATP binding"/>
    <property type="evidence" value="ECO:0007669"/>
    <property type="project" value="UniProtKB-KW"/>
</dbReference>
<dbReference type="CDD" id="cd18565">
    <property type="entry name" value="ABC_6TM_exporter_like"/>
    <property type="match status" value="1"/>
</dbReference>
<evidence type="ECO:0000313" key="13">
    <source>
        <dbReference type="Proteomes" id="UP000509667"/>
    </source>
</evidence>
<dbReference type="OrthoDB" id="121502at2157"/>
<dbReference type="PROSITE" id="PS50929">
    <property type="entry name" value="ABC_TM1F"/>
    <property type="match status" value="1"/>
</dbReference>
<dbReference type="InterPro" id="IPR039421">
    <property type="entry name" value="Type_1_exporter"/>
</dbReference>
<feature type="transmembrane region" description="Helical" evidence="9">
    <location>
        <begin position="171"/>
        <end position="191"/>
    </location>
</feature>
<dbReference type="InterPro" id="IPR003439">
    <property type="entry name" value="ABC_transporter-like_ATP-bd"/>
</dbReference>
<keyword evidence="3" id="KW-1003">Cell membrane</keyword>
<comment type="subcellular location">
    <subcellularLocation>
        <location evidence="1">Cell membrane</location>
        <topology evidence="1">Multi-pass membrane protein</topology>
    </subcellularLocation>
</comment>
<dbReference type="Pfam" id="PF00005">
    <property type="entry name" value="ABC_tran"/>
    <property type="match status" value="1"/>
</dbReference>
<keyword evidence="2" id="KW-0813">Transport</keyword>
<accession>A0A7D5T3R0</accession>
<keyword evidence="8 9" id="KW-0472">Membrane</keyword>
<dbReference type="EMBL" id="CP058910">
    <property type="protein sequence ID" value="QLH76309.1"/>
    <property type="molecule type" value="Genomic_DNA"/>
</dbReference>
<feature type="transmembrane region" description="Helical" evidence="9">
    <location>
        <begin position="197"/>
        <end position="218"/>
    </location>
</feature>
<feature type="transmembrane region" description="Helical" evidence="9">
    <location>
        <begin position="95"/>
        <end position="113"/>
    </location>
</feature>
<dbReference type="GeneID" id="56076772"/>
<evidence type="ECO:0000313" key="12">
    <source>
        <dbReference type="EMBL" id="QLH76309.1"/>
    </source>
</evidence>
<evidence type="ECO:0000256" key="5">
    <source>
        <dbReference type="ARBA" id="ARBA00022741"/>
    </source>
</evidence>
<name>A0A7D5T3R0_9EURY</name>
<feature type="domain" description="ABC transmembrane type-1" evidence="11">
    <location>
        <begin position="56"/>
        <end position="346"/>
    </location>
</feature>
<dbReference type="FunFam" id="3.40.50.300:FF:000221">
    <property type="entry name" value="Multidrug ABC transporter ATP-binding protein"/>
    <property type="match status" value="1"/>
</dbReference>
<dbReference type="InterPro" id="IPR036640">
    <property type="entry name" value="ABC1_TM_sf"/>
</dbReference>